<dbReference type="Pfam" id="PF00990">
    <property type="entry name" value="GGDEF"/>
    <property type="match status" value="1"/>
</dbReference>
<evidence type="ECO:0000259" key="1">
    <source>
        <dbReference type="PROSITE" id="PS50883"/>
    </source>
</evidence>
<proteinExistence type="predicted"/>
<dbReference type="InterPro" id="IPR000160">
    <property type="entry name" value="GGDEF_dom"/>
</dbReference>
<gene>
    <name evidence="3" type="ORF">CAE01nite_29470</name>
</gene>
<dbReference type="InterPro" id="IPR029787">
    <property type="entry name" value="Nucleotide_cyclase"/>
</dbReference>
<dbReference type="GO" id="GO:0071111">
    <property type="term" value="F:cyclic-guanylate-specific phosphodiesterase activity"/>
    <property type="evidence" value="ECO:0007669"/>
    <property type="project" value="InterPro"/>
</dbReference>
<feature type="domain" description="EAL" evidence="1">
    <location>
        <begin position="341"/>
        <end position="594"/>
    </location>
</feature>
<accession>A0A512DFL3</accession>
<sequence length="599" mass="63967">MRLAGPPVDEVGVSSRSATPILEPTGRAGGVLAVGDLAYRCPELDSTARVADAEQALRDDPRLRAVVVVVDGEPVLLSRARLSTLLSGRLGYGRPLLARARISDVLATGDIVLTWDADPRVAARSILDRDEEVRYDDVLVLGADGTPGGVPVAELFRVVGTMFEDIAMRDPLTGLPNRLLLQQYGTEVLGRGVAADRVGVLFMDLDGFKVVNDTLGHAVGDQVLVQFGQRLARTVRTGDMVGRLGGDEFAIILVDVSVDEAQVVADRVVHLAQTPFVIQGMPVHVSSSVGVAVGRPAPDESGLTTVEVLLRHADAGMLEAKRDGKGRARRLLDGDAVLRRHADIRRRLGAALDRGGLELHFQPKLHLGTQEVVSVEALVRWTDAELGVVSPGEFIPVAEQSGQIAALGRWVLTAACAQARRWQDEGVAWSIAINVSPVQLASPRLASDVLDAISQHGLAPWRLQVEVTETATMVNVAAATEQLSALRSAGVQVHLDDFGTGYSSLSMLRRLPLSALKIDQGLVARIDTDPASALLLAGVIGAAHAMGITVVAEGVERHEQMEHLRTLGCDYVQGYLIARPASARDLHPQPTSITDLSRR</sequence>
<dbReference type="CDD" id="cd01948">
    <property type="entry name" value="EAL"/>
    <property type="match status" value="1"/>
</dbReference>
<dbReference type="Proteomes" id="UP000321181">
    <property type="component" value="Unassembled WGS sequence"/>
</dbReference>
<dbReference type="Pfam" id="PF00563">
    <property type="entry name" value="EAL"/>
    <property type="match status" value="1"/>
</dbReference>
<dbReference type="InterPro" id="IPR050706">
    <property type="entry name" value="Cyclic-di-GMP_PDE-like"/>
</dbReference>
<evidence type="ECO:0000313" key="3">
    <source>
        <dbReference type="EMBL" id="GEO35222.1"/>
    </source>
</evidence>
<evidence type="ECO:0000313" key="4">
    <source>
        <dbReference type="Proteomes" id="UP000321181"/>
    </source>
</evidence>
<dbReference type="SMART" id="SM00267">
    <property type="entry name" value="GGDEF"/>
    <property type="match status" value="1"/>
</dbReference>
<protein>
    <recommendedName>
        <fullName evidence="5">GGDEF-domain containing protein</fullName>
    </recommendedName>
</protein>
<dbReference type="PROSITE" id="PS50887">
    <property type="entry name" value="GGDEF"/>
    <property type="match status" value="1"/>
</dbReference>
<comment type="caution">
    <text evidence="3">The sequence shown here is derived from an EMBL/GenBank/DDBJ whole genome shotgun (WGS) entry which is preliminary data.</text>
</comment>
<evidence type="ECO:0000259" key="2">
    <source>
        <dbReference type="PROSITE" id="PS50887"/>
    </source>
</evidence>
<organism evidence="3 4">
    <name type="scientific">Cellulomonas aerilata</name>
    <dbReference type="NCBI Taxonomy" id="515326"/>
    <lineage>
        <taxon>Bacteria</taxon>
        <taxon>Bacillati</taxon>
        <taxon>Actinomycetota</taxon>
        <taxon>Actinomycetes</taxon>
        <taxon>Micrococcales</taxon>
        <taxon>Cellulomonadaceae</taxon>
        <taxon>Cellulomonas</taxon>
    </lineage>
</organism>
<dbReference type="InterPro" id="IPR001633">
    <property type="entry name" value="EAL_dom"/>
</dbReference>
<dbReference type="EMBL" id="BJYY01000018">
    <property type="protein sequence ID" value="GEO35222.1"/>
    <property type="molecule type" value="Genomic_DNA"/>
</dbReference>
<name>A0A512DFL3_9CELL</name>
<evidence type="ECO:0008006" key="5">
    <source>
        <dbReference type="Google" id="ProtNLM"/>
    </source>
</evidence>
<dbReference type="Gene3D" id="3.30.70.270">
    <property type="match status" value="1"/>
</dbReference>
<dbReference type="SUPFAM" id="SSF55073">
    <property type="entry name" value="Nucleotide cyclase"/>
    <property type="match status" value="1"/>
</dbReference>
<dbReference type="InterPro" id="IPR043128">
    <property type="entry name" value="Rev_trsase/Diguanyl_cyclase"/>
</dbReference>
<dbReference type="NCBIfam" id="TIGR00254">
    <property type="entry name" value="GGDEF"/>
    <property type="match status" value="1"/>
</dbReference>
<dbReference type="InterPro" id="IPR035919">
    <property type="entry name" value="EAL_sf"/>
</dbReference>
<dbReference type="PANTHER" id="PTHR33121:SF79">
    <property type="entry name" value="CYCLIC DI-GMP PHOSPHODIESTERASE PDED-RELATED"/>
    <property type="match status" value="1"/>
</dbReference>
<dbReference type="SUPFAM" id="SSF141868">
    <property type="entry name" value="EAL domain-like"/>
    <property type="match status" value="1"/>
</dbReference>
<feature type="domain" description="GGDEF" evidence="2">
    <location>
        <begin position="196"/>
        <end position="333"/>
    </location>
</feature>
<reference evidence="3 4" key="1">
    <citation type="submission" date="2019-07" db="EMBL/GenBank/DDBJ databases">
        <title>Whole genome shotgun sequence of Cellulomonas aerilata NBRC 106308.</title>
        <authorList>
            <person name="Hosoyama A."/>
            <person name="Uohara A."/>
            <person name="Ohji S."/>
            <person name="Ichikawa N."/>
        </authorList>
    </citation>
    <scope>NUCLEOTIDE SEQUENCE [LARGE SCALE GENOMIC DNA]</scope>
    <source>
        <strain evidence="3 4">NBRC 106308</strain>
    </source>
</reference>
<dbReference type="PANTHER" id="PTHR33121">
    <property type="entry name" value="CYCLIC DI-GMP PHOSPHODIESTERASE PDEF"/>
    <property type="match status" value="1"/>
</dbReference>
<dbReference type="SMART" id="SM00052">
    <property type="entry name" value="EAL"/>
    <property type="match status" value="1"/>
</dbReference>
<keyword evidence="4" id="KW-1185">Reference proteome</keyword>
<dbReference type="PROSITE" id="PS50883">
    <property type="entry name" value="EAL"/>
    <property type="match status" value="1"/>
</dbReference>
<dbReference type="Gene3D" id="3.20.20.450">
    <property type="entry name" value="EAL domain"/>
    <property type="match status" value="1"/>
</dbReference>
<dbReference type="CDD" id="cd01949">
    <property type="entry name" value="GGDEF"/>
    <property type="match status" value="1"/>
</dbReference>
<dbReference type="AlphaFoldDB" id="A0A512DFL3"/>